<keyword evidence="10" id="KW-1185">Reference proteome</keyword>
<gene>
    <name evidence="9" type="ORF">N658DRAFT_478248</name>
</gene>
<dbReference type="Gene3D" id="2.130.10.10">
    <property type="entry name" value="YVTN repeat-like/Quinoprotein amine dehydrogenase"/>
    <property type="match status" value="2"/>
</dbReference>
<evidence type="ECO:0000256" key="8">
    <source>
        <dbReference type="SAM" id="MobiDB-lite"/>
    </source>
</evidence>
<dbReference type="InterPro" id="IPR001680">
    <property type="entry name" value="WD40_rpt"/>
</dbReference>
<dbReference type="PROSITE" id="PS50082">
    <property type="entry name" value="WD_REPEATS_2"/>
    <property type="match status" value="2"/>
</dbReference>
<evidence type="ECO:0000313" key="9">
    <source>
        <dbReference type="EMBL" id="KAK4097841.1"/>
    </source>
</evidence>
<evidence type="ECO:0000256" key="1">
    <source>
        <dbReference type="ARBA" id="ARBA00022574"/>
    </source>
</evidence>
<evidence type="ECO:0000256" key="6">
    <source>
        <dbReference type="ARBA" id="ARBA00040563"/>
    </source>
</evidence>
<reference evidence="9" key="1">
    <citation type="journal article" date="2023" name="Mol. Phylogenet. Evol.">
        <title>Genome-scale phylogeny and comparative genomics of the fungal order Sordariales.</title>
        <authorList>
            <person name="Hensen N."/>
            <person name="Bonometti L."/>
            <person name="Westerberg I."/>
            <person name="Brannstrom I.O."/>
            <person name="Guillou S."/>
            <person name="Cros-Aarteil S."/>
            <person name="Calhoun S."/>
            <person name="Haridas S."/>
            <person name="Kuo A."/>
            <person name="Mondo S."/>
            <person name="Pangilinan J."/>
            <person name="Riley R."/>
            <person name="LaButti K."/>
            <person name="Andreopoulos B."/>
            <person name="Lipzen A."/>
            <person name="Chen C."/>
            <person name="Yan M."/>
            <person name="Daum C."/>
            <person name="Ng V."/>
            <person name="Clum A."/>
            <person name="Steindorff A."/>
            <person name="Ohm R.A."/>
            <person name="Martin F."/>
            <person name="Silar P."/>
            <person name="Natvig D.O."/>
            <person name="Lalanne C."/>
            <person name="Gautier V."/>
            <person name="Ament-Velasquez S.L."/>
            <person name="Kruys A."/>
            <person name="Hutchinson M.I."/>
            <person name="Powell A.J."/>
            <person name="Barry K."/>
            <person name="Miller A.N."/>
            <person name="Grigoriev I.V."/>
            <person name="Debuchy R."/>
            <person name="Gladieux P."/>
            <person name="Hiltunen Thoren M."/>
            <person name="Johannesson H."/>
        </authorList>
    </citation>
    <scope>NUCLEOTIDE SEQUENCE</scope>
    <source>
        <strain evidence="9">CBS 757.83</strain>
    </source>
</reference>
<dbReference type="AlphaFoldDB" id="A0AAN6SYN0"/>
<dbReference type="SUPFAM" id="SSF50978">
    <property type="entry name" value="WD40 repeat-like"/>
    <property type="match status" value="1"/>
</dbReference>
<dbReference type="SMART" id="SM00320">
    <property type="entry name" value="WD40"/>
    <property type="match status" value="5"/>
</dbReference>
<accession>A0AAN6SYN0</accession>
<comment type="function">
    <text evidence="3">Component of the ASTRA complex involved in chromatin remodeling.</text>
</comment>
<sequence length="443" mass="47808">MAADARPAQPKAILRGHKAQVHAAVFVRGNDRLLTGDADGFVVAWDLTIMRPRAVWQAHGNAILGIAAWGPDRIVTHGRDNKLIVWRLTPEDETRLSTKLPLDPSLETRPQPWMLHMLEVNTMNFCSFSHCPAPPQSSPAASFEILVAVPNTLASEAIDIFHLPSQTRQHTVKLGENNGMVMAVSLFHQAGSSILTLVAGYENGVAAVAQLGSSSNSVWAVKYRSQCHSQPILSLDISPQKDFFLTSSADALISKHPLPIVSPPPPRTNNPETVQQQQQPLKTVNTKHAGQQSLRIRSDGRLFATAGWDSRVRVYSAKTLAEVAVLKWHSAGCYAAGFAGVVSESESEKGSEAEAPPLQEQEGHGEDGELKGGVVEVGGEKEKEKGGAAQARGGGGGGISREVTVVPKLVEMRVREKRVRQARTAHWLAAGSKDGKVSLWDVF</sequence>
<comment type="subunit">
    <text evidence="5">Component of the ASTRA chromatin remodeling machinery complex.</text>
</comment>
<evidence type="ECO:0000256" key="5">
    <source>
        <dbReference type="ARBA" id="ARBA00038749"/>
    </source>
</evidence>
<evidence type="ECO:0000256" key="3">
    <source>
        <dbReference type="ARBA" id="ARBA00037338"/>
    </source>
</evidence>
<dbReference type="InterPro" id="IPR019775">
    <property type="entry name" value="WD40_repeat_CS"/>
</dbReference>
<dbReference type="Proteomes" id="UP001305647">
    <property type="component" value="Unassembled WGS sequence"/>
</dbReference>
<dbReference type="PANTHER" id="PTHR19854:SF1">
    <property type="entry name" value="GUANINE NUCLEOTIDE-BINDING PROTEIN SUBUNIT BETA-LIKE PROTEIN 1"/>
    <property type="match status" value="1"/>
</dbReference>
<keyword evidence="1 7" id="KW-0853">WD repeat</keyword>
<comment type="similarity">
    <text evidence="4">Belongs to the WD repeat ASA1 family.</text>
</comment>
<keyword evidence="2" id="KW-0677">Repeat</keyword>
<dbReference type="InterPro" id="IPR036322">
    <property type="entry name" value="WD40_repeat_dom_sf"/>
</dbReference>
<protein>
    <recommendedName>
        <fullName evidence="6">ASTRA-associated protein 1</fullName>
    </recommendedName>
</protein>
<dbReference type="InterPro" id="IPR015943">
    <property type="entry name" value="WD40/YVTN_repeat-like_dom_sf"/>
</dbReference>
<feature type="repeat" description="WD" evidence="7">
    <location>
        <begin position="428"/>
        <end position="443"/>
    </location>
</feature>
<dbReference type="PANTHER" id="PTHR19854">
    <property type="entry name" value="TRANSDUCIN BETA-LIKE 3"/>
    <property type="match status" value="1"/>
</dbReference>
<dbReference type="PROSITE" id="PS00678">
    <property type="entry name" value="WD_REPEATS_1"/>
    <property type="match status" value="2"/>
</dbReference>
<evidence type="ECO:0000256" key="7">
    <source>
        <dbReference type="PROSITE-ProRule" id="PRU00221"/>
    </source>
</evidence>
<feature type="repeat" description="WD" evidence="7">
    <location>
        <begin position="14"/>
        <end position="47"/>
    </location>
</feature>
<feature type="compositionally biased region" description="Basic and acidic residues" evidence="8">
    <location>
        <begin position="361"/>
        <end position="370"/>
    </location>
</feature>
<dbReference type="EMBL" id="MU863667">
    <property type="protein sequence ID" value="KAK4097841.1"/>
    <property type="molecule type" value="Genomic_DNA"/>
</dbReference>
<evidence type="ECO:0000313" key="10">
    <source>
        <dbReference type="Proteomes" id="UP001305647"/>
    </source>
</evidence>
<reference evidence="9" key="2">
    <citation type="submission" date="2023-05" db="EMBL/GenBank/DDBJ databases">
        <authorList>
            <consortium name="Lawrence Berkeley National Laboratory"/>
            <person name="Steindorff A."/>
            <person name="Hensen N."/>
            <person name="Bonometti L."/>
            <person name="Westerberg I."/>
            <person name="Brannstrom I.O."/>
            <person name="Guillou S."/>
            <person name="Cros-Aarteil S."/>
            <person name="Calhoun S."/>
            <person name="Haridas S."/>
            <person name="Kuo A."/>
            <person name="Mondo S."/>
            <person name="Pangilinan J."/>
            <person name="Riley R."/>
            <person name="Labutti K."/>
            <person name="Andreopoulos B."/>
            <person name="Lipzen A."/>
            <person name="Chen C."/>
            <person name="Yanf M."/>
            <person name="Daum C."/>
            <person name="Ng V."/>
            <person name="Clum A."/>
            <person name="Ohm R."/>
            <person name="Martin F."/>
            <person name="Silar P."/>
            <person name="Natvig D."/>
            <person name="Lalanne C."/>
            <person name="Gautier V."/>
            <person name="Ament-Velasquez S.L."/>
            <person name="Kruys A."/>
            <person name="Hutchinson M.I."/>
            <person name="Powell A.J."/>
            <person name="Barry K."/>
            <person name="Miller A.N."/>
            <person name="Grigoriev I.V."/>
            <person name="Debuchy R."/>
            <person name="Gladieux P."/>
            <person name="Thoren M.H."/>
            <person name="Johannesson H."/>
        </authorList>
    </citation>
    <scope>NUCLEOTIDE SEQUENCE</scope>
    <source>
        <strain evidence="9">CBS 757.83</strain>
    </source>
</reference>
<dbReference type="PROSITE" id="PS50294">
    <property type="entry name" value="WD_REPEATS_REGION"/>
    <property type="match status" value="1"/>
</dbReference>
<comment type="caution">
    <text evidence="9">The sequence shown here is derived from an EMBL/GenBank/DDBJ whole genome shotgun (WGS) entry which is preliminary data.</text>
</comment>
<dbReference type="Pfam" id="PF00400">
    <property type="entry name" value="WD40"/>
    <property type="match status" value="4"/>
</dbReference>
<evidence type="ECO:0000256" key="4">
    <source>
        <dbReference type="ARBA" id="ARBA00037931"/>
    </source>
</evidence>
<evidence type="ECO:0000256" key="2">
    <source>
        <dbReference type="ARBA" id="ARBA00022737"/>
    </source>
</evidence>
<organism evidence="9 10">
    <name type="scientific">Parathielavia hyrcaniae</name>
    <dbReference type="NCBI Taxonomy" id="113614"/>
    <lineage>
        <taxon>Eukaryota</taxon>
        <taxon>Fungi</taxon>
        <taxon>Dikarya</taxon>
        <taxon>Ascomycota</taxon>
        <taxon>Pezizomycotina</taxon>
        <taxon>Sordariomycetes</taxon>
        <taxon>Sordariomycetidae</taxon>
        <taxon>Sordariales</taxon>
        <taxon>Chaetomiaceae</taxon>
        <taxon>Parathielavia</taxon>
    </lineage>
</organism>
<name>A0AAN6SYN0_9PEZI</name>
<feature type="region of interest" description="Disordered" evidence="8">
    <location>
        <begin position="345"/>
        <end position="399"/>
    </location>
</feature>
<proteinExistence type="inferred from homology"/>